<protein>
    <submittedName>
        <fullName evidence="1">Uncharacterized protein</fullName>
    </submittedName>
</protein>
<accession>A0A853IPY2</accession>
<reference evidence="1 2" key="1">
    <citation type="submission" date="2020-07" db="EMBL/GenBank/DDBJ databases">
        <title>Endozoicomonas sp. nov., isolated from sediment.</title>
        <authorList>
            <person name="Gu T."/>
        </authorList>
    </citation>
    <scope>NUCLEOTIDE SEQUENCE [LARGE SCALE GENOMIC DNA]</scope>
    <source>
        <strain evidence="1 2">SM1973</strain>
    </source>
</reference>
<dbReference type="AlphaFoldDB" id="A0A853IPY2"/>
<evidence type="ECO:0000313" key="2">
    <source>
        <dbReference type="Proteomes" id="UP000569732"/>
    </source>
</evidence>
<comment type="caution">
    <text evidence="1">The sequence shown here is derived from an EMBL/GenBank/DDBJ whole genome shotgun (WGS) entry which is preliminary data.</text>
</comment>
<sequence length="56" mass="6508">MSTENMKHQYDIIAATCSECQSIINRHYFDFFGCHVCEEFETTNKEIANKSDVVDN</sequence>
<organism evidence="1 2">
    <name type="scientific">Spartinivicinus marinus</name>
    <dbReference type="NCBI Taxonomy" id="2994442"/>
    <lineage>
        <taxon>Bacteria</taxon>
        <taxon>Pseudomonadati</taxon>
        <taxon>Pseudomonadota</taxon>
        <taxon>Gammaproteobacteria</taxon>
        <taxon>Oceanospirillales</taxon>
        <taxon>Zooshikellaceae</taxon>
        <taxon>Spartinivicinus</taxon>
    </lineage>
</organism>
<proteinExistence type="predicted"/>
<gene>
    <name evidence="1" type="ORF">H0A36_28540</name>
</gene>
<dbReference type="EMBL" id="JACCKB010000204">
    <property type="protein sequence ID" value="NYZ69966.1"/>
    <property type="molecule type" value="Genomic_DNA"/>
</dbReference>
<dbReference type="Proteomes" id="UP000569732">
    <property type="component" value="Unassembled WGS sequence"/>
</dbReference>
<evidence type="ECO:0000313" key="1">
    <source>
        <dbReference type="EMBL" id="NYZ69966.1"/>
    </source>
</evidence>
<keyword evidence="2" id="KW-1185">Reference proteome</keyword>
<dbReference type="RefSeq" id="WP_180571921.1">
    <property type="nucleotide sequence ID" value="NZ_JACCKB010000204.1"/>
</dbReference>
<name>A0A853IPY2_9GAMM</name>